<reference evidence="2" key="1">
    <citation type="submission" date="2021-06" db="EMBL/GenBank/DDBJ databases">
        <authorList>
            <person name="Kallberg Y."/>
            <person name="Tangrot J."/>
            <person name="Rosling A."/>
        </authorList>
    </citation>
    <scope>NUCLEOTIDE SEQUENCE</scope>
    <source>
        <strain evidence="2">CL551</strain>
    </source>
</reference>
<dbReference type="EMBL" id="CAJVPV010000409">
    <property type="protein sequence ID" value="CAG8455644.1"/>
    <property type="molecule type" value="Genomic_DNA"/>
</dbReference>
<protein>
    <submittedName>
        <fullName evidence="2">13805_t:CDS:1</fullName>
    </submittedName>
</protein>
<name>A0A9N8VNU0_9GLOM</name>
<dbReference type="PANTHER" id="PTHR45737">
    <property type="entry name" value="VON WILLEBRAND FACTOR A DOMAIN-CONTAINING PROTEIN 5A"/>
    <property type="match status" value="1"/>
</dbReference>
<proteinExistence type="predicted"/>
<sequence length="562" mass="64216">MQIYGLVYEEIKAVPLQNVKVEFSKVVDMIAEVIIQQIYKNVENNLIEAVYKFPIYKAAAICGFEADIIDGHRTIKGIVKKSKDALFDEFIPYKCKTVVIKITYVTELKHDAESGQIRFVLPTTIAPRYGFPHGDDTSIQESISYSSLTSYHLDLNVTCRMASSIQKVFVLMFVSFGSHHDSLFPQSQLYSEDTLTQALDHAKSMDANYGGTEIYGPLNDVWDVRTRVELIRSNVKHNKDNVRLFSIGIGNYVSYNLVKSVARAGKGYAQYVTINERMDKKIIGMLKNAIKPPVKDYKIIWAGNESKYEDLDKEEAEIKPTISIFDKNPSPSPQDPVITDAKTKQAPFVIPPIYSGVRFYHLLHVSKGRSKIHTLAARKLIQDLDDGTSFIHMHPKNKGKPIPVSVIEEQWYKSVGKLFHSEKRENTYTPIISNMQEKVTATMPLSLCMESDISLMEVTRRSGRSTSGRMNSKKMTFSNHSAVLYSCFNKKEAKDFKEIDIDNEKILCTALAIEYLEVVIFRQFKDECEMCWEKANKALKKLVEEKEFNDVLKKARDWILKW</sequence>
<evidence type="ECO:0000313" key="2">
    <source>
        <dbReference type="EMBL" id="CAG8455644.1"/>
    </source>
</evidence>
<accession>A0A9N8VNU0</accession>
<dbReference type="InterPro" id="IPR002035">
    <property type="entry name" value="VWF_A"/>
</dbReference>
<organism evidence="2 3">
    <name type="scientific">Acaulospora morrowiae</name>
    <dbReference type="NCBI Taxonomy" id="94023"/>
    <lineage>
        <taxon>Eukaryota</taxon>
        <taxon>Fungi</taxon>
        <taxon>Fungi incertae sedis</taxon>
        <taxon>Mucoromycota</taxon>
        <taxon>Glomeromycotina</taxon>
        <taxon>Glomeromycetes</taxon>
        <taxon>Diversisporales</taxon>
        <taxon>Acaulosporaceae</taxon>
        <taxon>Acaulospora</taxon>
    </lineage>
</organism>
<dbReference type="InterPro" id="IPR013694">
    <property type="entry name" value="VIT"/>
</dbReference>
<dbReference type="AlphaFoldDB" id="A0A9N8VNU0"/>
<evidence type="ECO:0000313" key="3">
    <source>
        <dbReference type="Proteomes" id="UP000789342"/>
    </source>
</evidence>
<dbReference type="Pfam" id="PF13768">
    <property type="entry name" value="VWA_3"/>
    <property type="match status" value="1"/>
</dbReference>
<gene>
    <name evidence="2" type="ORF">AMORRO_LOCUS1133</name>
</gene>
<keyword evidence="3" id="KW-1185">Reference proteome</keyword>
<dbReference type="InterPro" id="IPR036465">
    <property type="entry name" value="vWFA_dom_sf"/>
</dbReference>
<dbReference type="PROSITE" id="PS51468">
    <property type="entry name" value="VIT"/>
    <property type="match status" value="1"/>
</dbReference>
<comment type="caution">
    <text evidence="2">The sequence shown here is derived from an EMBL/GenBank/DDBJ whole genome shotgun (WGS) entry which is preliminary data.</text>
</comment>
<dbReference type="OrthoDB" id="1729737at2759"/>
<dbReference type="Pfam" id="PF08487">
    <property type="entry name" value="VIT"/>
    <property type="match status" value="1"/>
</dbReference>
<feature type="non-terminal residue" evidence="2">
    <location>
        <position position="562"/>
    </location>
</feature>
<dbReference type="Proteomes" id="UP000789342">
    <property type="component" value="Unassembled WGS sequence"/>
</dbReference>
<evidence type="ECO:0000259" key="1">
    <source>
        <dbReference type="PROSITE" id="PS51468"/>
    </source>
</evidence>
<dbReference type="SUPFAM" id="SSF53300">
    <property type="entry name" value="vWA-like"/>
    <property type="match status" value="1"/>
</dbReference>
<feature type="domain" description="VIT" evidence="1">
    <location>
        <begin position="1"/>
        <end position="147"/>
    </location>
</feature>
<dbReference type="PANTHER" id="PTHR45737:SF6">
    <property type="entry name" value="VON WILLEBRAND FACTOR A DOMAIN-CONTAINING PROTEIN 5A"/>
    <property type="match status" value="1"/>
</dbReference>